<dbReference type="InterPro" id="IPR049942">
    <property type="entry name" value="DML1/Misato"/>
</dbReference>
<dbReference type="Proteomes" id="UP001165060">
    <property type="component" value="Unassembled WGS sequence"/>
</dbReference>
<feature type="region of interest" description="Disordered" evidence="1">
    <location>
        <begin position="474"/>
        <end position="531"/>
    </location>
</feature>
<reference evidence="2 3" key="1">
    <citation type="journal article" date="2023" name="Commun. Biol.">
        <title>Genome analysis of Parmales, the sister group of diatoms, reveals the evolutionary specialization of diatoms from phago-mixotrophs to photoautotrophs.</title>
        <authorList>
            <person name="Ban H."/>
            <person name="Sato S."/>
            <person name="Yoshikawa S."/>
            <person name="Yamada K."/>
            <person name="Nakamura Y."/>
            <person name="Ichinomiya M."/>
            <person name="Sato N."/>
            <person name="Blanc-Mathieu R."/>
            <person name="Endo H."/>
            <person name="Kuwata A."/>
            <person name="Ogata H."/>
        </authorList>
    </citation>
    <scope>NUCLEOTIDE SEQUENCE [LARGE SCALE GENOMIC DNA]</scope>
</reference>
<name>A0ABQ6MT16_9STRA</name>
<feature type="compositionally biased region" description="Basic and acidic residues" evidence="1">
    <location>
        <begin position="474"/>
        <end position="485"/>
    </location>
</feature>
<dbReference type="PANTHER" id="PTHR13391:SF0">
    <property type="entry name" value="PROTEIN MISATO HOMOLOG 1"/>
    <property type="match status" value="1"/>
</dbReference>
<gene>
    <name evidence="2" type="ORF">TeGR_g9543</name>
</gene>
<sequence>MPREKIVLSIGPLGSAVAAHSAHIQSLTHSSSSSSSSSSAPTPYDPDSSFRPLLSLAAAKAADHCPSYRGLLLDEKASFLSFHASGSVAAEAADAAAAAGAWGGQVDVFGDTSDGSYGGFREALRGEVRARTFDFEEQRRQQERAAAQAERIPAGKGGRGVDWDAYLTPEAPSAAAALQLSPAPPPPPADGASRALAACGGARNIRGWRDFWPASLPSLLPLPVWDLRADAKEAYAADFGSEFMLDVFEEVRVLLEECDAVASFTFETTHDPQVAYWSRLAVDIAEEMRQECRSAASVAAVVSGRCRSEKDIRAEQGDDSDASRGRRMRGVFRESLNAGLALQGLCGSMDLVLPLGLAECERLMGDEPLPAPNPRPSPCSFLSPEPASSLFASAAAAALALDSALSPTMLKDAHECGGVAVAGSGVASGTEVFAKRVPAQDYAAVLRPTQGHRVLELDAKFMGQGQLRDAVSETHEMMGQADRRQGGAKKKVRGEKVRRARGRARVRPSGLAGGVSGGPPTARDSARFRRR</sequence>
<dbReference type="EMBL" id="BRYB01006003">
    <property type="protein sequence ID" value="GMI31838.1"/>
    <property type="molecule type" value="Genomic_DNA"/>
</dbReference>
<organism evidence="2 3">
    <name type="scientific">Tetraparma gracilis</name>
    <dbReference type="NCBI Taxonomy" id="2962635"/>
    <lineage>
        <taxon>Eukaryota</taxon>
        <taxon>Sar</taxon>
        <taxon>Stramenopiles</taxon>
        <taxon>Ochrophyta</taxon>
        <taxon>Bolidophyceae</taxon>
        <taxon>Parmales</taxon>
        <taxon>Triparmaceae</taxon>
        <taxon>Tetraparma</taxon>
    </lineage>
</organism>
<evidence type="ECO:0000313" key="3">
    <source>
        <dbReference type="Proteomes" id="UP001165060"/>
    </source>
</evidence>
<proteinExistence type="predicted"/>
<accession>A0ABQ6MT16</accession>
<protein>
    <submittedName>
        <fullName evidence="2">Uncharacterized protein</fullName>
    </submittedName>
</protein>
<evidence type="ECO:0000256" key="1">
    <source>
        <dbReference type="SAM" id="MobiDB-lite"/>
    </source>
</evidence>
<feature type="compositionally biased region" description="Basic residues" evidence="1">
    <location>
        <begin position="486"/>
        <end position="506"/>
    </location>
</feature>
<dbReference type="PANTHER" id="PTHR13391">
    <property type="entry name" value="MITOCHONDRIAL DISTRIBUTION REGULATOR MISATO"/>
    <property type="match status" value="1"/>
</dbReference>
<comment type="caution">
    <text evidence="2">The sequence shown here is derived from an EMBL/GenBank/DDBJ whole genome shotgun (WGS) entry which is preliminary data.</text>
</comment>
<keyword evidence="3" id="KW-1185">Reference proteome</keyword>
<evidence type="ECO:0000313" key="2">
    <source>
        <dbReference type="EMBL" id="GMI31838.1"/>
    </source>
</evidence>